<name>A0A7N0TQM9_KALFE</name>
<evidence type="ECO:0000313" key="2">
    <source>
        <dbReference type="Proteomes" id="UP000594263"/>
    </source>
</evidence>
<proteinExistence type="predicted"/>
<dbReference type="Proteomes" id="UP000594263">
    <property type="component" value="Unplaced"/>
</dbReference>
<dbReference type="AlphaFoldDB" id="A0A7N0TQM9"/>
<evidence type="ECO:0000313" key="1">
    <source>
        <dbReference type="EnsemblPlants" id="Kaladp0042s0057.1.v1.1"/>
    </source>
</evidence>
<organism evidence="1 2">
    <name type="scientific">Kalanchoe fedtschenkoi</name>
    <name type="common">Lavender scallops</name>
    <name type="synonym">South American air plant</name>
    <dbReference type="NCBI Taxonomy" id="63787"/>
    <lineage>
        <taxon>Eukaryota</taxon>
        <taxon>Viridiplantae</taxon>
        <taxon>Streptophyta</taxon>
        <taxon>Embryophyta</taxon>
        <taxon>Tracheophyta</taxon>
        <taxon>Spermatophyta</taxon>
        <taxon>Magnoliopsida</taxon>
        <taxon>eudicotyledons</taxon>
        <taxon>Gunneridae</taxon>
        <taxon>Pentapetalae</taxon>
        <taxon>Saxifragales</taxon>
        <taxon>Crassulaceae</taxon>
        <taxon>Kalanchoe</taxon>
    </lineage>
</organism>
<protein>
    <submittedName>
        <fullName evidence="1">Uncharacterized protein</fullName>
    </submittedName>
</protein>
<dbReference type="Gramene" id="Kaladp0042s0057.1.v1.1">
    <property type="protein sequence ID" value="Kaladp0042s0057.1.v1.1"/>
    <property type="gene ID" value="Kaladp0042s0057.v1.1"/>
</dbReference>
<dbReference type="EnsemblPlants" id="Kaladp0042s0057.1.v1.1">
    <property type="protein sequence ID" value="Kaladp0042s0057.1.v1.1"/>
    <property type="gene ID" value="Kaladp0042s0057.v1.1"/>
</dbReference>
<sequence>MMGKLYCSITSADAEIISRSSHSSWKLEPMGHDVIRENGEMSLRTPTDCPLLHNFYGRKGYVLQGAPSVIILHILYISSCISVVINCSNAIFHFLQIVELRSVSESLSDPSYTETMIFLNKLKAQLYSCR</sequence>
<reference evidence="1" key="1">
    <citation type="submission" date="2021-01" db="UniProtKB">
        <authorList>
            <consortium name="EnsemblPlants"/>
        </authorList>
    </citation>
    <scope>IDENTIFICATION</scope>
</reference>
<accession>A0A7N0TQM9</accession>
<keyword evidence="2" id="KW-1185">Reference proteome</keyword>